<sequence length="69" mass="7736">MKPLIELTIATSLPIKLNSTNHHTWYNQITHLLKANDLFGYVTGETACPPPKTGSEGNVTTNPEYTHWQ</sequence>
<feature type="compositionally biased region" description="Polar residues" evidence="1">
    <location>
        <begin position="55"/>
        <end position="69"/>
    </location>
</feature>
<dbReference type="EMBL" id="KQ484811">
    <property type="protein sequence ID" value="KYP33678.1"/>
    <property type="molecule type" value="Genomic_DNA"/>
</dbReference>
<organism evidence="2 3">
    <name type="scientific">Cajanus cajan</name>
    <name type="common">Pigeon pea</name>
    <name type="synonym">Cajanus indicus</name>
    <dbReference type="NCBI Taxonomy" id="3821"/>
    <lineage>
        <taxon>Eukaryota</taxon>
        <taxon>Viridiplantae</taxon>
        <taxon>Streptophyta</taxon>
        <taxon>Embryophyta</taxon>
        <taxon>Tracheophyta</taxon>
        <taxon>Spermatophyta</taxon>
        <taxon>Magnoliopsida</taxon>
        <taxon>eudicotyledons</taxon>
        <taxon>Gunneridae</taxon>
        <taxon>Pentapetalae</taxon>
        <taxon>rosids</taxon>
        <taxon>fabids</taxon>
        <taxon>Fabales</taxon>
        <taxon>Fabaceae</taxon>
        <taxon>Papilionoideae</taxon>
        <taxon>50 kb inversion clade</taxon>
        <taxon>NPAAA clade</taxon>
        <taxon>indigoferoid/millettioid clade</taxon>
        <taxon>Phaseoleae</taxon>
        <taxon>Cajanus</taxon>
    </lineage>
</organism>
<dbReference type="AlphaFoldDB" id="A0A151QTM7"/>
<name>A0A151QTM7_CAJCA</name>
<proteinExistence type="predicted"/>
<evidence type="ECO:0000313" key="3">
    <source>
        <dbReference type="Proteomes" id="UP000075243"/>
    </source>
</evidence>
<evidence type="ECO:0000256" key="1">
    <source>
        <dbReference type="SAM" id="MobiDB-lite"/>
    </source>
</evidence>
<feature type="region of interest" description="Disordered" evidence="1">
    <location>
        <begin position="47"/>
        <end position="69"/>
    </location>
</feature>
<gene>
    <name evidence="2" type="ORF">KK1_045453</name>
</gene>
<accession>A0A151QTM7</accession>
<keyword evidence="3" id="KW-1185">Reference proteome</keyword>
<dbReference type="Proteomes" id="UP000075243">
    <property type="component" value="Unassembled WGS sequence"/>
</dbReference>
<reference evidence="2" key="1">
    <citation type="journal article" date="2012" name="Nat. Biotechnol.">
        <title>Draft genome sequence of pigeonpea (Cajanus cajan), an orphan legume crop of resource-poor farmers.</title>
        <authorList>
            <person name="Varshney R.K."/>
            <person name="Chen W."/>
            <person name="Li Y."/>
            <person name="Bharti A.K."/>
            <person name="Saxena R.K."/>
            <person name="Schlueter J.A."/>
            <person name="Donoghue M.T."/>
            <person name="Azam S."/>
            <person name="Fan G."/>
            <person name="Whaley A.M."/>
            <person name="Farmer A.D."/>
            <person name="Sheridan J."/>
            <person name="Iwata A."/>
            <person name="Tuteja R."/>
            <person name="Penmetsa R.V."/>
            <person name="Wu W."/>
            <person name="Upadhyaya H.D."/>
            <person name="Yang S.P."/>
            <person name="Shah T."/>
            <person name="Saxena K.B."/>
            <person name="Michael T."/>
            <person name="McCombie W.R."/>
            <person name="Yang B."/>
            <person name="Zhang G."/>
            <person name="Yang H."/>
            <person name="Wang J."/>
            <person name="Spillane C."/>
            <person name="Cook D.R."/>
            <person name="May G.D."/>
            <person name="Xu X."/>
            <person name="Jackson S.A."/>
        </authorList>
    </citation>
    <scope>NUCLEOTIDE SEQUENCE [LARGE SCALE GENOMIC DNA]</scope>
</reference>
<evidence type="ECO:0000313" key="2">
    <source>
        <dbReference type="EMBL" id="KYP33678.1"/>
    </source>
</evidence>
<protein>
    <recommendedName>
        <fullName evidence="4">Retrotransposon Copia-like N-terminal domain-containing protein</fullName>
    </recommendedName>
</protein>
<evidence type="ECO:0008006" key="4">
    <source>
        <dbReference type="Google" id="ProtNLM"/>
    </source>
</evidence>
<dbReference type="Gramene" id="C.cajan_42138.t">
    <property type="protein sequence ID" value="C.cajan_42138.t.cds1"/>
    <property type="gene ID" value="C.cajan_42138"/>
</dbReference>